<feature type="compositionally biased region" description="Low complexity" evidence="4">
    <location>
        <begin position="77"/>
        <end position="88"/>
    </location>
</feature>
<dbReference type="InterPro" id="IPR012943">
    <property type="entry name" value="Cnn_1N"/>
</dbReference>
<gene>
    <name evidence="6" type="ORF">FB192DRAFT_1457630</name>
</gene>
<dbReference type="Proteomes" id="UP000469890">
    <property type="component" value="Unassembled WGS sequence"/>
</dbReference>
<reference evidence="6 7" key="1">
    <citation type="submission" date="2019-09" db="EMBL/GenBank/DDBJ databases">
        <authorList>
            <consortium name="DOE Joint Genome Institute"/>
            <person name="Mondo S.J."/>
            <person name="Navarro-Mendoza M.I."/>
            <person name="Perez-Arques C."/>
            <person name="Panchal S."/>
            <person name="Nicolas F.E."/>
            <person name="Ganguly P."/>
            <person name="Pangilinan J."/>
            <person name="Grigoriev I."/>
            <person name="Heitman J."/>
            <person name="Sanya K."/>
            <person name="Garre V."/>
        </authorList>
    </citation>
    <scope>NUCLEOTIDE SEQUENCE [LARGE SCALE GENOMIC DNA]</scope>
    <source>
        <strain evidence="6 7">MU402</strain>
    </source>
</reference>
<evidence type="ECO:0000256" key="2">
    <source>
        <dbReference type="ARBA" id="ARBA00022490"/>
    </source>
</evidence>
<dbReference type="AlphaFoldDB" id="A0A8H4BG03"/>
<keyword evidence="2" id="KW-0963">Cytoplasm</keyword>
<feature type="region of interest" description="Disordered" evidence="4">
    <location>
        <begin position="15"/>
        <end position="104"/>
    </location>
</feature>
<comment type="caution">
    <text evidence="6">The sequence shown here is derived from an EMBL/GenBank/DDBJ whole genome shotgun (WGS) entry which is preliminary data.</text>
</comment>
<evidence type="ECO:0000313" key="7">
    <source>
        <dbReference type="Proteomes" id="UP000469890"/>
    </source>
</evidence>
<keyword evidence="3" id="KW-0175">Coiled coil</keyword>
<dbReference type="GO" id="GO:0005815">
    <property type="term" value="C:microtubule organizing center"/>
    <property type="evidence" value="ECO:0007669"/>
    <property type="project" value="InterPro"/>
</dbReference>
<name>A0A8H4BG03_MUCCL</name>
<dbReference type="GO" id="GO:0005737">
    <property type="term" value="C:cytoplasm"/>
    <property type="evidence" value="ECO:0007669"/>
    <property type="project" value="UniProtKB-SubCell"/>
</dbReference>
<proteinExistence type="predicted"/>
<evidence type="ECO:0000259" key="5">
    <source>
        <dbReference type="Pfam" id="PF07989"/>
    </source>
</evidence>
<sequence length="247" mass="28239">MTYLTLDSNLIKNRSKSFSSLGSVASSTSQSSSSSSMHEFNHKPRSCYTDNSAVQHSIKRFHSSHLGKPPGLNQQMSRSASHSSNSYSNEINKPPPPPPHTKTKIAPMKEVEKLITDLKKENFDLKLRLYHLEDIMTKDLDLYQLKQQNRKLRMNLEDSSKHMEILQHELDMLLNKPTISIGIQTDPPVLLLMDKEEDDDDASMDSYFTALESPIVRKYQFNMDRQIESWLNHIDYSKCRGGPAAKI</sequence>
<accession>A0A8H4BG03</accession>
<dbReference type="EMBL" id="JAAECE010000004">
    <property type="protein sequence ID" value="KAF1801612.1"/>
    <property type="molecule type" value="Genomic_DNA"/>
</dbReference>
<evidence type="ECO:0000256" key="3">
    <source>
        <dbReference type="SAM" id="Coils"/>
    </source>
</evidence>
<dbReference type="Pfam" id="PF07989">
    <property type="entry name" value="Cnn_1N"/>
    <property type="match status" value="1"/>
</dbReference>
<feature type="domain" description="Centrosomin N-terminal motif 1" evidence="5">
    <location>
        <begin position="108"/>
        <end position="171"/>
    </location>
</feature>
<evidence type="ECO:0000256" key="1">
    <source>
        <dbReference type="ARBA" id="ARBA00004496"/>
    </source>
</evidence>
<evidence type="ECO:0000313" key="6">
    <source>
        <dbReference type="EMBL" id="KAF1801612.1"/>
    </source>
</evidence>
<evidence type="ECO:0000256" key="4">
    <source>
        <dbReference type="SAM" id="MobiDB-lite"/>
    </source>
</evidence>
<comment type="subcellular location">
    <subcellularLocation>
        <location evidence="1">Cytoplasm</location>
    </subcellularLocation>
</comment>
<feature type="compositionally biased region" description="Low complexity" evidence="4">
    <location>
        <begin position="16"/>
        <end position="36"/>
    </location>
</feature>
<organism evidence="6 7">
    <name type="scientific">Mucor circinelloides f. lusitanicus</name>
    <name type="common">Mucor racemosus var. lusitanicus</name>
    <dbReference type="NCBI Taxonomy" id="29924"/>
    <lineage>
        <taxon>Eukaryota</taxon>
        <taxon>Fungi</taxon>
        <taxon>Fungi incertae sedis</taxon>
        <taxon>Mucoromycota</taxon>
        <taxon>Mucoromycotina</taxon>
        <taxon>Mucoromycetes</taxon>
        <taxon>Mucorales</taxon>
        <taxon>Mucorineae</taxon>
        <taxon>Mucoraceae</taxon>
        <taxon>Mucor</taxon>
    </lineage>
</organism>
<feature type="coiled-coil region" evidence="3">
    <location>
        <begin position="108"/>
        <end position="176"/>
    </location>
</feature>
<protein>
    <recommendedName>
        <fullName evidence="5">Centrosomin N-terminal motif 1 domain-containing protein</fullName>
    </recommendedName>
</protein>